<comment type="caution">
    <text evidence="1">The sequence shown here is derived from an EMBL/GenBank/DDBJ whole genome shotgun (WGS) entry which is preliminary data.</text>
</comment>
<gene>
    <name evidence="1" type="ORF">L6164_031823</name>
</gene>
<proteinExistence type="predicted"/>
<keyword evidence="2" id="KW-1185">Reference proteome</keyword>
<sequence>MGRRKIKIAFLKDKSIRQVTFSKRRQGIFKKANELAILCGAGVAVVTFSPGGRAFSFGNPGVNAVIDSYLYQSHGDDGFSLQEQKQLAHLEKQLKVEKEKGKKVDKLLNENKVTELMLSIDELNWDDLQKLKISLEELSHYVNSCLEDREASTSLLLLAEKPVNAADLQVAKIA</sequence>
<accession>A0ACB9KLX6</accession>
<evidence type="ECO:0000313" key="2">
    <source>
        <dbReference type="Proteomes" id="UP000828941"/>
    </source>
</evidence>
<evidence type="ECO:0000313" key="1">
    <source>
        <dbReference type="EMBL" id="KAI4298242.1"/>
    </source>
</evidence>
<dbReference type="EMBL" id="CM039438">
    <property type="protein sequence ID" value="KAI4298242.1"/>
    <property type="molecule type" value="Genomic_DNA"/>
</dbReference>
<dbReference type="Proteomes" id="UP000828941">
    <property type="component" value="Chromosome 13"/>
</dbReference>
<reference evidence="1 2" key="1">
    <citation type="journal article" date="2022" name="DNA Res.">
        <title>Chromosomal-level genome assembly of the orchid tree Bauhinia variegata (Leguminosae; Cercidoideae) supports the allotetraploid origin hypothesis of Bauhinia.</title>
        <authorList>
            <person name="Zhong Y."/>
            <person name="Chen Y."/>
            <person name="Zheng D."/>
            <person name="Pang J."/>
            <person name="Liu Y."/>
            <person name="Luo S."/>
            <person name="Meng S."/>
            <person name="Qian L."/>
            <person name="Wei D."/>
            <person name="Dai S."/>
            <person name="Zhou R."/>
        </authorList>
    </citation>
    <scope>NUCLEOTIDE SEQUENCE [LARGE SCALE GENOMIC DNA]</scope>
    <source>
        <strain evidence="1">BV-YZ2020</strain>
    </source>
</reference>
<protein>
    <submittedName>
        <fullName evidence="1">Uncharacterized protein</fullName>
    </submittedName>
</protein>
<organism evidence="1 2">
    <name type="scientific">Bauhinia variegata</name>
    <name type="common">Purple orchid tree</name>
    <name type="synonym">Phanera variegata</name>
    <dbReference type="NCBI Taxonomy" id="167791"/>
    <lineage>
        <taxon>Eukaryota</taxon>
        <taxon>Viridiplantae</taxon>
        <taxon>Streptophyta</taxon>
        <taxon>Embryophyta</taxon>
        <taxon>Tracheophyta</taxon>
        <taxon>Spermatophyta</taxon>
        <taxon>Magnoliopsida</taxon>
        <taxon>eudicotyledons</taxon>
        <taxon>Gunneridae</taxon>
        <taxon>Pentapetalae</taxon>
        <taxon>rosids</taxon>
        <taxon>fabids</taxon>
        <taxon>Fabales</taxon>
        <taxon>Fabaceae</taxon>
        <taxon>Cercidoideae</taxon>
        <taxon>Cercideae</taxon>
        <taxon>Bauhiniinae</taxon>
        <taxon>Bauhinia</taxon>
    </lineage>
</organism>
<name>A0ACB9KLX6_BAUVA</name>